<reference evidence="8 9" key="1">
    <citation type="journal article" date="2016" name="Nat. Commun.">
        <title>Thousands of microbial genomes shed light on interconnected biogeochemical processes in an aquifer system.</title>
        <authorList>
            <person name="Anantharaman K."/>
            <person name="Brown C.T."/>
            <person name="Hug L.A."/>
            <person name="Sharon I."/>
            <person name="Castelle C.J."/>
            <person name="Probst A.J."/>
            <person name="Thomas B.C."/>
            <person name="Singh A."/>
            <person name="Wilkins M.J."/>
            <person name="Karaoz U."/>
            <person name="Brodie E.L."/>
            <person name="Williams K.H."/>
            <person name="Hubbard S.S."/>
            <person name="Banfield J.F."/>
        </authorList>
    </citation>
    <scope>NUCLEOTIDE SEQUENCE [LARGE SCALE GENOMIC DNA]</scope>
</reference>
<dbReference type="GO" id="GO:0043571">
    <property type="term" value="P:maintenance of CRISPR repeat elements"/>
    <property type="evidence" value="ECO:0007669"/>
    <property type="project" value="InterPro"/>
</dbReference>
<keyword evidence="5" id="KW-0460">Magnesium</keyword>
<feature type="domain" description="Transcriptional repressor PaaX-like central Cas2-like" evidence="7">
    <location>
        <begin position="119"/>
        <end position="182"/>
    </location>
</feature>
<evidence type="ECO:0000313" key="8">
    <source>
        <dbReference type="EMBL" id="OGZ00894.1"/>
    </source>
</evidence>
<dbReference type="AlphaFoldDB" id="A0A1G2CHK8"/>
<evidence type="ECO:0000256" key="6">
    <source>
        <dbReference type="ARBA" id="ARBA00023118"/>
    </source>
</evidence>
<proteinExistence type="predicted"/>
<dbReference type="InterPro" id="IPR048846">
    <property type="entry name" value="PaaX-like_central"/>
</dbReference>
<accession>A0A1G2CHK8</accession>
<name>A0A1G2CHK8_9BACT</name>
<dbReference type="GO" id="GO:0004521">
    <property type="term" value="F:RNA endonuclease activity"/>
    <property type="evidence" value="ECO:0007669"/>
    <property type="project" value="InterPro"/>
</dbReference>
<keyword evidence="6" id="KW-0051">Antiviral defense</keyword>
<keyword evidence="1" id="KW-0540">Nuclease</keyword>
<dbReference type="Pfam" id="PF20803">
    <property type="entry name" value="PaaX_M"/>
    <property type="match status" value="1"/>
</dbReference>
<protein>
    <submittedName>
        <fullName evidence="8">CRISPR-associated endonuclease Cas2</fullName>
    </submittedName>
</protein>
<keyword evidence="2" id="KW-0479">Metal-binding</keyword>
<dbReference type="SUPFAM" id="SSF143430">
    <property type="entry name" value="TTP0101/SSO1404-like"/>
    <property type="match status" value="1"/>
</dbReference>
<keyword evidence="4" id="KW-0378">Hydrolase</keyword>
<dbReference type="Gene3D" id="3.30.70.2650">
    <property type="match status" value="1"/>
</dbReference>
<evidence type="ECO:0000256" key="3">
    <source>
        <dbReference type="ARBA" id="ARBA00022759"/>
    </source>
</evidence>
<gene>
    <name evidence="8" type="ORF">A3B13_03845</name>
</gene>
<comment type="caution">
    <text evidence="8">The sequence shown here is derived from an EMBL/GenBank/DDBJ whole genome shotgun (WGS) entry which is preliminary data.</text>
</comment>
<evidence type="ECO:0000259" key="7">
    <source>
        <dbReference type="Pfam" id="PF20803"/>
    </source>
</evidence>
<evidence type="ECO:0000256" key="2">
    <source>
        <dbReference type="ARBA" id="ARBA00022723"/>
    </source>
</evidence>
<dbReference type="STRING" id="1798649.A3B13_03845"/>
<dbReference type="InterPro" id="IPR021127">
    <property type="entry name" value="CRISPR_associated_Cas2"/>
</dbReference>
<keyword evidence="3 8" id="KW-0255">Endonuclease</keyword>
<evidence type="ECO:0000256" key="5">
    <source>
        <dbReference type="ARBA" id="ARBA00022842"/>
    </source>
</evidence>
<dbReference type="Proteomes" id="UP000176287">
    <property type="component" value="Unassembled WGS sequence"/>
</dbReference>
<dbReference type="NCBIfam" id="TIGR01573">
    <property type="entry name" value="cas2"/>
    <property type="match status" value="1"/>
</dbReference>
<evidence type="ECO:0000313" key="9">
    <source>
        <dbReference type="Proteomes" id="UP000176287"/>
    </source>
</evidence>
<organism evidence="8 9">
    <name type="scientific">Candidatus Liptonbacteria bacterium RIFCSPLOWO2_01_FULL_45_15</name>
    <dbReference type="NCBI Taxonomy" id="1798649"/>
    <lineage>
        <taxon>Bacteria</taxon>
        <taxon>Candidatus Liptoniibacteriota</taxon>
    </lineage>
</organism>
<dbReference type="EMBL" id="MHKZ01000011">
    <property type="protein sequence ID" value="OGZ00894.1"/>
    <property type="molecule type" value="Genomic_DNA"/>
</dbReference>
<sequence length="193" mass="21995">MRGDITSKILKATLEGAGQAVDIIAAVLESGYGASYYKLEKNLHEQQNKRELNKIRIREEQKLHSRIYKLKKEGFIISGKRGLSITSKGTKKLDDLNNSLSRSIPFTDYPKESSAETVIISFDIPEKEKYKRNWLRKTLTALGFSMLQKSVWIGNAKLPEEFINHLKEMRIFNYIEISSIKKGGTVTVANKNE</sequence>
<evidence type="ECO:0000256" key="4">
    <source>
        <dbReference type="ARBA" id="ARBA00022801"/>
    </source>
</evidence>
<evidence type="ECO:0000256" key="1">
    <source>
        <dbReference type="ARBA" id="ARBA00022722"/>
    </source>
</evidence>